<dbReference type="InterPro" id="IPR036390">
    <property type="entry name" value="WH_DNA-bd_sf"/>
</dbReference>
<reference evidence="6" key="1">
    <citation type="journal article" date="2019" name="Int. J. Syst. Evol. Microbiol.">
        <title>The Global Catalogue of Microorganisms (GCM) 10K type strain sequencing project: providing services to taxonomists for standard genome sequencing and annotation.</title>
        <authorList>
            <consortium name="The Broad Institute Genomics Platform"/>
            <consortium name="The Broad Institute Genome Sequencing Center for Infectious Disease"/>
            <person name="Wu L."/>
            <person name="Ma J."/>
        </authorList>
    </citation>
    <scope>NUCLEOTIDE SEQUENCE [LARGE SCALE GENOMIC DNA]</scope>
    <source>
        <strain evidence="6">TISTR 2466</strain>
    </source>
</reference>
<keyword evidence="2" id="KW-0238">DNA-binding</keyword>
<gene>
    <name evidence="5" type="ORF">ACFSUE_07425</name>
</gene>
<proteinExistence type="predicted"/>
<evidence type="ECO:0000313" key="5">
    <source>
        <dbReference type="EMBL" id="MFD2693455.1"/>
    </source>
</evidence>
<keyword evidence="1" id="KW-0805">Transcription regulation</keyword>
<dbReference type="EMBL" id="JBHUMQ010000017">
    <property type="protein sequence ID" value="MFD2693455.1"/>
    <property type="molecule type" value="Genomic_DNA"/>
</dbReference>
<name>A0ABW5S4K6_9BACL</name>
<evidence type="ECO:0000259" key="4">
    <source>
        <dbReference type="PROSITE" id="PS51118"/>
    </source>
</evidence>
<dbReference type="InterPro" id="IPR002577">
    <property type="entry name" value="HTH_HxlR"/>
</dbReference>
<dbReference type="InterPro" id="IPR036388">
    <property type="entry name" value="WH-like_DNA-bd_sf"/>
</dbReference>
<dbReference type="Pfam" id="PF01638">
    <property type="entry name" value="HxlR"/>
    <property type="match status" value="1"/>
</dbReference>
<keyword evidence="6" id="KW-1185">Reference proteome</keyword>
<keyword evidence="3" id="KW-0804">Transcription</keyword>
<accession>A0ABW5S4K6</accession>
<evidence type="ECO:0000256" key="1">
    <source>
        <dbReference type="ARBA" id="ARBA00023015"/>
    </source>
</evidence>
<sequence>MLTSSLREMENDGFVLRIQYNEMPVKVEYSLTEKGKSFLPILYELSAWGMKEMRGG</sequence>
<feature type="domain" description="HTH hxlR-type" evidence="4">
    <location>
        <begin position="1"/>
        <end position="56"/>
    </location>
</feature>
<evidence type="ECO:0000256" key="3">
    <source>
        <dbReference type="ARBA" id="ARBA00023163"/>
    </source>
</evidence>
<protein>
    <submittedName>
        <fullName evidence="5">Winged helix-turn-helix transcriptional regulator</fullName>
    </submittedName>
</protein>
<dbReference type="SUPFAM" id="SSF46785">
    <property type="entry name" value="Winged helix' DNA-binding domain"/>
    <property type="match status" value="1"/>
</dbReference>
<evidence type="ECO:0000256" key="2">
    <source>
        <dbReference type="ARBA" id="ARBA00023125"/>
    </source>
</evidence>
<comment type="caution">
    <text evidence="5">The sequence shown here is derived from an EMBL/GenBank/DDBJ whole genome shotgun (WGS) entry which is preliminary data.</text>
</comment>
<dbReference type="PANTHER" id="PTHR33204:SF29">
    <property type="entry name" value="TRANSCRIPTIONAL REGULATOR"/>
    <property type="match status" value="1"/>
</dbReference>
<dbReference type="Gene3D" id="1.10.10.10">
    <property type="entry name" value="Winged helix-like DNA-binding domain superfamily/Winged helix DNA-binding domain"/>
    <property type="match status" value="1"/>
</dbReference>
<dbReference type="PROSITE" id="PS51118">
    <property type="entry name" value="HTH_HXLR"/>
    <property type="match status" value="1"/>
</dbReference>
<dbReference type="Proteomes" id="UP001597399">
    <property type="component" value="Unassembled WGS sequence"/>
</dbReference>
<organism evidence="5 6">
    <name type="scientific">Sporolactobacillus shoreicorticis</name>
    <dbReference type="NCBI Taxonomy" id="1923877"/>
    <lineage>
        <taxon>Bacteria</taxon>
        <taxon>Bacillati</taxon>
        <taxon>Bacillota</taxon>
        <taxon>Bacilli</taxon>
        <taxon>Bacillales</taxon>
        <taxon>Sporolactobacillaceae</taxon>
        <taxon>Sporolactobacillus</taxon>
    </lineage>
</organism>
<evidence type="ECO:0000313" key="6">
    <source>
        <dbReference type="Proteomes" id="UP001597399"/>
    </source>
</evidence>
<dbReference type="RefSeq" id="WP_290446330.1">
    <property type="nucleotide sequence ID" value="NZ_JAMXWM010000005.1"/>
</dbReference>
<dbReference type="PANTHER" id="PTHR33204">
    <property type="entry name" value="TRANSCRIPTIONAL REGULATOR, MARR FAMILY"/>
    <property type="match status" value="1"/>
</dbReference>